<evidence type="ECO:0000313" key="12">
    <source>
        <dbReference type="Proteomes" id="UP000295525"/>
    </source>
</evidence>
<dbReference type="OrthoDB" id="8559033at2"/>
<evidence type="ECO:0000256" key="2">
    <source>
        <dbReference type="ARBA" id="ARBA00022448"/>
    </source>
</evidence>
<dbReference type="GO" id="GO:0022857">
    <property type="term" value="F:transmembrane transporter activity"/>
    <property type="evidence" value="ECO:0007669"/>
    <property type="project" value="UniProtKB-UniRule"/>
</dbReference>
<feature type="transmembrane region" description="Helical" evidence="9">
    <location>
        <begin position="136"/>
        <end position="156"/>
    </location>
</feature>
<dbReference type="GO" id="GO:0015740">
    <property type="term" value="P:C4-dicarboxylate transport"/>
    <property type="evidence" value="ECO:0007669"/>
    <property type="project" value="TreeGrafter"/>
</dbReference>
<feature type="domain" description="Tripartite ATP-independent periplasmic transporters DctQ component" evidence="10">
    <location>
        <begin position="33"/>
        <end position="162"/>
    </location>
</feature>
<proteinExistence type="inferred from homology"/>
<keyword evidence="7 9" id="KW-0472">Membrane</keyword>
<gene>
    <name evidence="11" type="ORF">EDC26_103333</name>
</gene>
<evidence type="ECO:0000259" key="10">
    <source>
        <dbReference type="Pfam" id="PF04290"/>
    </source>
</evidence>
<comment type="subunit">
    <text evidence="9">The complex comprises the extracytoplasmic solute receptor protein and the two transmembrane proteins.</text>
</comment>
<evidence type="ECO:0000256" key="5">
    <source>
        <dbReference type="ARBA" id="ARBA00022692"/>
    </source>
</evidence>
<dbReference type="GO" id="GO:0005886">
    <property type="term" value="C:plasma membrane"/>
    <property type="evidence" value="ECO:0007669"/>
    <property type="project" value="UniProtKB-SubCell"/>
</dbReference>
<evidence type="ECO:0000256" key="4">
    <source>
        <dbReference type="ARBA" id="ARBA00022519"/>
    </source>
</evidence>
<dbReference type="Pfam" id="PF04290">
    <property type="entry name" value="DctQ"/>
    <property type="match status" value="1"/>
</dbReference>
<evidence type="ECO:0000256" key="1">
    <source>
        <dbReference type="ARBA" id="ARBA00004429"/>
    </source>
</evidence>
<dbReference type="Proteomes" id="UP000295525">
    <property type="component" value="Unassembled WGS sequence"/>
</dbReference>
<keyword evidence="2 9" id="KW-0813">Transport</keyword>
<organism evidence="11 12">
    <name type="scientific">Paralcaligenes ureilyticus</name>
    <dbReference type="NCBI Taxonomy" id="627131"/>
    <lineage>
        <taxon>Bacteria</taxon>
        <taxon>Pseudomonadati</taxon>
        <taxon>Pseudomonadota</taxon>
        <taxon>Betaproteobacteria</taxon>
        <taxon>Burkholderiales</taxon>
        <taxon>Alcaligenaceae</taxon>
        <taxon>Paralcaligenes</taxon>
    </lineage>
</organism>
<dbReference type="PROSITE" id="PS51257">
    <property type="entry name" value="PROKAR_LIPOPROTEIN"/>
    <property type="match status" value="1"/>
</dbReference>
<evidence type="ECO:0000256" key="6">
    <source>
        <dbReference type="ARBA" id="ARBA00022989"/>
    </source>
</evidence>
<evidence type="ECO:0000256" key="8">
    <source>
        <dbReference type="ARBA" id="ARBA00038436"/>
    </source>
</evidence>
<evidence type="ECO:0000256" key="3">
    <source>
        <dbReference type="ARBA" id="ARBA00022475"/>
    </source>
</evidence>
<dbReference type="InterPro" id="IPR007387">
    <property type="entry name" value="TRAP_DctQ"/>
</dbReference>
<comment type="subcellular location">
    <subcellularLocation>
        <location evidence="1 9">Cell inner membrane</location>
        <topology evidence="1 9">Multi-pass membrane protein</topology>
    </subcellularLocation>
</comment>
<feature type="transmembrane region" description="Helical" evidence="9">
    <location>
        <begin position="55"/>
        <end position="73"/>
    </location>
</feature>
<keyword evidence="3" id="KW-1003">Cell membrane</keyword>
<keyword evidence="12" id="KW-1185">Reference proteome</keyword>
<dbReference type="EMBL" id="SMAJ01000003">
    <property type="protein sequence ID" value="TCT09712.1"/>
    <property type="molecule type" value="Genomic_DNA"/>
</dbReference>
<dbReference type="PANTHER" id="PTHR35011:SF10">
    <property type="entry name" value="TRAP TRANSPORTER SMALL PERMEASE PROTEIN"/>
    <property type="match status" value="1"/>
</dbReference>
<comment type="caution">
    <text evidence="11">The sequence shown here is derived from an EMBL/GenBank/DDBJ whole genome shotgun (WGS) entry which is preliminary data.</text>
</comment>
<keyword evidence="5 9" id="KW-0812">Transmembrane</keyword>
<feature type="transmembrane region" description="Helical" evidence="9">
    <location>
        <begin position="21"/>
        <end position="43"/>
    </location>
</feature>
<keyword evidence="4 9" id="KW-0997">Cell inner membrane</keyword>
<dbReference type="RefSeq" id="WP_132580533.1">
    <property type="nucleotide sequence ID" value="NZ_SMAJ01000003.1"/>
</dbReference>
<keyword evidence="6 9" id="KW-1133">Transmembrane helix</keyword>
<dbReference type="InterPro" id="IPR055348">
    <property type="entry name" value="DctQ"/>
</dbReference>
<sequence>MVTRFWRGFGRMMKGISTITGYFSGVLIVVSAGCITYEVIWRYYLVRPHTWSMEANIFLLIAATFLASSFTQLKRGHIGTEVLDLVLPASWVPWRVLFGDILSFAICGFLSVRVGLYGMQAWSEGWTTDSIWAPHLWIPFALIAIGMLLTALQYLIQIVEQISHLHRKGGSLGNADTGVSAR</sequence>
<evidence type="ECO:0000256" key="7">
    <source>
        <dbReference type="ARBA" id="ARBA00023136"/>
    </source>
</evidence>
<evidence type="ECO:0000256" key="9">
    <source>
        <dbReference type="RuleBase" id="RU369079"/>
    </source>
</evidence>
<accession>A0A4R3M9B7</accession>
<reference evidence="11 12" key="1">
    <citation type="submission" date="2019-03" db="EMBL/GenBank/DDBJ databases">
        <title>Genomic Encyclopedia of Type Strains, Phase IV (KMG-IV): sequencing the most valuable type-strain genomes for metagenomic binning, comparative biology and taxonomic classification.</title>
        <authorList>
            <person name="Goeker M."/>
        </authorList>
    </citation>
    <scope>NUCLEOTIDE SEQUENCE [LARGE SCALE GENOMIC DNA]</scope>
    <source>
        <strain evidence="11 12">DSM 24591</strain>
    </source>
</reference>
<dbReference type="PANTHER" id="PTHR35011">
    <property type="entry name" value="2,3-DIKETO-L-GULONATE TRAP TRANSPORTER SMALL PERMEASE PROTEIN YIAM"/>
    <property type="match status" value="1"/>
</dbReference>
<dbReference type="AlphaFoldDB" id="A0A4R3M9B7"/>
<comment type="similarity">
    <text evidence="8 9">Belongs to the TRAP transporter small permease family.</text>
</comment>
<protein>
    <recommendedName>
        <fullName evidence="9">TRAP transporter small permease protein</fullName>
    </recommendedName>
</protein>
<comment type="function">
    <text evidence="9">Part of the tripartite ATP-independent periplasmic (TRAP) transport system.</text>
</comment>
<feature type="transmembrane region" description="Helical" evidence="9">
    <location>
        <begin position="94"/>
        <end position="116"/>
    </location>
</feature>
<name>A0A4R3M9B7_9BURK</name>
<evidence type="ECO:0000313" key="11">
    <source>
        <dbReference type="EMBL" id="TCT09712.1"/>
    </source>
</evidence>